<dbReference type="InterPro" id="IPR002847">
    <property type="entry name" value="F420-0_gamma-glut_ligase-dom"/>
</dbReference>
<reference evidence="2" key="1">
    <citation type="submission" date="2019-04" db="EMBL/GenBank/DDBJ databases">
        <title>Evolution of Biomass-Degrading Anaerobic Consortia Revealed by Metagenomics.</title>
        <authorList>
            <person name="Peng X."/>
        </authorList>
    </citation>
    <scope>NUCLEOTIDE SEQUENCE</scope>
    <source>
        <strain evidence="2">SIG66</strain>
    </source>
</reference>
<dbReference type="Pfam" id="PF01996">
    <property type="entry name" value="F420_ligase"/>
    <property type="match status" value="1"/>
</dbReference>
<protein>
    <recommendedName>
        <fullName evidence="1">Coenzyme F420:L-glutamate ligase-like domain-containing protein</fullName>
    </recommendedName>
</protein>
<dbReference type="PANTHER" id="PTHR47917">
    <property type="match status" value="1"/>
</dbReference>
<accession>A0A928HIJ1</accession>
<proteinExistence type="predicted"/>
<dbReference type="Proteomes" id="UP000725649">
    <property type="component" value="Unassembled WGS sequence"/>
</dbReference>
<name>A0A928HIJ1_9BACT</name>
<sequence length="241" mass="26363">MNLTPVSTEVFSPRQNLADFIVRYIPSVEEGCVLAVASKLFALWKGEILPYQNTTQKEDLILRESTHALKTPLAWFTVKDGMVMTNAGIDESNADGKLLLLPKDMYALAQELRQELQTRWGVKNLGVLVTDSMILPLRAGVVAAAVAYAGFKGVKDLRGQPDIYGKPLEVTLVNVADSLATAAALCMGEGNNKTPLCLIQNAPAEFTDKTNETEIKYPVENDLYTPLFQAVGFIKKGDKKA</sequence>
<dbReference type="GO" id="GO:0052618">
    <property type="term" value="F:coenzyme F420-0:L-glutamate ligase activity"/>
    <property type="evidence" value="ECO:0007669"/>
    <property type="project" value="TreeGrafter"/>
</dbReference>
<dbReference type="AlphaFoldDB" id="A0A928HIJ1"/>
<organism evidence="2 3">
    <name type="scientific">Candidatus Avelusimicrobium gallicola</name>
    <dbReference type="NCBI Taxonomy" id="2562704"/>
    <lineage>
        <taxon>Bacteria</taxon>
        <taxon>Pseudomonadati</taxon>
        <taxon>Elusimicrobiota</taxon>
        <taxon>Elusimicrobia</taxon>
        <taxon>Elusimicrobiales</taxon>
        <taxon>Elusimicrobiaceae</taxon>
        <taxon>Candidatus Avelusimicrobium</taxon>
    </lineage>
</organism>
<evidence type="ECO:0000313" key="2">
    <source>
        <dbReference type="EMBL" id="MBE6421105.1"/>
    </source>
</evidence>
<evidence type="ECO:0000313" key="3">
    <source>
        <dbReference type="Proteomes" id="UP000725649"/>
    </source>
</evidence>
<feature type="domain" description="Coenzyme F420:L-glutamate ligase-like" evidence="1">
    <location>
        <begin position="53"/>
        <end position="201"/>
    </location>
</feature>
<dbReference type="SUPFAM" id="SSF144010">
    <property type="entry name" value="CofE-like"/>
    <property type="match status" value="1"/>
</dbReference>
<gene>
    <name evidence="2" type="ORF">E7027_03085</name>
</gene>
<dbReference type="Gene3D" id="3.30.1330.100">
    <property type="entry name" value="CofE-like"/>
    <property type="match status" value="1"/>
</dbReference>
<dbReference type="EMBL" id="SUVG01000003">
    <property type="protein sequence ID" value="MBE6421105.1"/>
    <property type="molecule type" value="Genomic_DNA"/>
</dbReference>
<comment type="caution">
    <text evidence="2">The sequence shown here is derived from an EMBL/GenBank/DDBJ whole genome shotgun (WGS) entry which is preliminary data.</text>
</comment>
<evidence type="ECO:0000259" key="1">
    <source>
        <dbReference type="Pfam" id="PF01996"/>
    </source>
</evidence>
<dbReference type="PANTHER" id="PTHR47917:SF1">
    <property type="entry name" value="COENZYME F420:L-GLUTAMATE LIGASE"/>
    <property type="match status" value="1"/>
</dbReference>